<evidence type="ECO:0000256" key="3">
    <source>
        <dbReference type="ARBA" id="ARBA00023235"/>
    </source>
</evidence>
<dbReference type="GO" id="GO:0033499">
    <property type="term" value="P:galactose catabolic process via UDP-galactose, Leloir pathway"/>
    <property type="evidence" value="ECO:0007669"/>
    <property type="project" value="TreeGrafter"/>
</dbReference>
<dbReference type="EMBL" id="BMWW01000005">
    <property type="protein sequence ID" value="GGY94676.1"/>
    <property type="molecule type" value="Genomic_DNA"/>
</dbReference>
<dbReference type="Proteomes" id="UP000294359">
    <property type="component" value="Chromosome"/>
</dbReference>
<dbReference type="AlphaFoldDB" id="A0A4V1ATJ0"/>
<dbReference type="Gene3D" id="2.70.98.10">
    <property type="match status" value="1"/>
</dbReference>
<dbReference type="PANTHER" id="PTHR10091">
    <property type="entry name" value="ALDOSE-1-EPIMERASE"/>
    <property type="match status" value="1"/>
</dbReference>
<reference evidence="10 11" key="2">
    <citation type="submission" date="2019-03" db="EMBL/GenBank/DDBJ databases">
        <title>Draft Genome Sequences of Six Type Strains of the Genus Massilia.</title>
        <authorList>
            <person name="Miess H."/>
            <person name="Frediansyhah A."/>
            <person name="Gross H."/>
        </authorList>
    </citation>
    <scope>NUCLEOTIDE SEQUENCE [LARGE SCALE GENOMIC DNA]</scope>
    <source>
        <strain evidence="10 11">DSM 17505</strain>
    </source>
</reference>
<reference evidence="9" key="1">
    <citation type="journal article" date="2014" name="Int. J. Syst. Evol. Microbiol.">
        <title>Complete genome sequence of Corynebacterium casei LMG S-19264T (=DSM 44701T), isolated from a smear-ripened cheese.</title>
        <authorList>
            <consortium name="US DOE Joint Genome Institute (JGI-PGF)"/>
            <person name="Walter F."/>
            <person name="Albersmeier A."/>
            <person name="Kalinowski J."/>
            <person name="Ruckert C."/>
        </authorList>
    </citation>
    <scope>NUCLEOTIDE SEQUENCE</scope>
    <source>
        <strain evidence="9">KCTC 12344</strain>
    </source>
</reference>
<dbReference type="PANTHER" id="PTHR10091:SF0">
    <property type="entry name" value="GALACTOSE MUTAROTASE"/>
    <property type="match status" value="1"/>
</dbReference>
<dbReference type="InterPro" id="IPR014718">
    <property type="entry name" value="GH-type_carb-bd"/>
</dbReference>
<evidence type="ECO:0000313" key="11">
    <source>
        <dbReference type="Proteomes" id="UP000294359"/>
    </source>
</evidence>
<feature type="active site" description="Proton donor" evidence="6">
    <location>
        <position position="175"/>
    </location>
</feature>
<dbReference type="GO" id="GO:0005737">
    <property type="term" value="C:cytoplasm"/>
    <property type="evidence" value="ECO:0007669"/>
    <property type="project" value="TreeGrafter"/>
</dbReference>
<name>A0A4V1ATJ0_9BURK</name>
<dbReference type="PIRSF" id="PIRSF005096">
    <property type="entry name" value="GALM"/>
    <property type="match status" value="1"/>
</dbReference>
<feature type="binding site" evidence="7">
    <location>
        <position position="245"/>
    </location>
    <ligand>
        <name>beta-D-galactose</name>
        <dbReference type="ChEBI" id="CHEBI:27667"/>
    </ligand>
</feature>
<feature type="active site" description="Proton acceptor" evidence="6">
    <location>
        <position position="313"/>
    </location>
</feature>
<dbReference type="InterPro" id="IPR047215">
    <property type="entry name" value="Galactose_mutarotase-like"/>
</dbReference>
<dbReference type="InterPro" id="IPR015443">
    <property type="entry name" value="Aldose_1-epimerase"/>
</dbReference>
<evidence type="ECO:0000256" key="1">
    <source>
        <dbReference type="ARBA" id="ARBA00005028"/>
    </source>
</evidence>
<dbReference type="OrthoDB" id="9779408at2"/>
<comment type="catalytic activity">
    <reaction evidence="5">
        <text>alpha-D-glucose = beta-D-glucose</text>
        <dbReference type="Rhea" id="RHEA:10264"/>
        <dbReference type="ChEBI" id="CHEBI:15903"/>
        <dbReference type="ChEBI" id="CHEBI:17925"/>
        <dbReference type="EC" id="5.1.3.3"/>
    </reaction>
</comment>
<evidence type="ECO:0000256" key="5">
    <source>
        <dbReference type="PIRNR" id="PIRNR005096"/>
    </source>
</evidence>
<feature type="binding site" evidence="8">
    <location>
        <begin position="175"/>
        <end position="177"/>
    </location>
    <ligand>
        <name>beta-D-galactose</name>
        <dbReference type="ChEBI" id="CHEBI:27667"/>
    </ligand>
</feature>
<organism evidence="9 12">
    <name type="scientific">Pseudoduganella plicata</name>
    <dbReference type="NCBI Taxonomy" id="321984"/>
    <lineage>
        <taxon>Bacteria</taxon>
        <taxon>Pseudomonadati</taxon>
        <taxon>Pseudomonadota</taxon>
        <taxon>Betaproteobacteria</taxon>
        <taxon>Burkholderiales</taxon>
        <taxon>Oxalobacteraceae</taxon>
        <taxon>Telluria group</taxon>
        <taxon>Pseudoduganella</taxon>
    </lineage>
</organism>
<dbReference type="InterPro" id="IPR008183">
    <property type="entry name" value="Aldose_1/G6P_1-epimerase"/>
</dbReference>
<evidence type="ECO:0000256" key="7">
    <source>
        <dbReference type="PIRSR" id="PIRSR005096-2"/>
    </source>
</evidence>
<keyword evidence="4 5" id="KW-0119">Carbohydrate metabolism</keyword>
<dbReference type="NCBIfam" id="NF008277">
    <property type="entry name" value="PRK11055.1"/>
    <property type="match status" value="1"/>
</dbReference>
<evidence type="ECO:0000256" key="8">
    <source>
        <dbReference type="PIRSR" id="PIRSR005096-3"/>
    </source>
</evidence>
<accession>A0A4V1ATJ0</accession>
<gene>
    <name evidence="10" type="ORF">E1742_06450</name>
    <name evidence="9" type="ORF">GCM10007388_29940</name>
</gene>
<keyword evidence="3 5" id="KW-0413">Isomerase</keyword>
<keyword evidence="11" id="KW-1185">Reference proteome</keyword>
<evidence type="ECO:0000256" key="2">
    <source>
        <dbReference type="ARBA" id="ARBA00006206"/>
    </source>
</evidence>
<dbReference type="InterPro" id="IPR011013">
    <property type="entry name" value="Gal_mutarotase_sf_dom"/>
</dbReference>
<protein>
    <recommendedName>
        <fullName evidence="5">Aldose 1-epimerase</fullName>
        <ecNumber evidence="5">5.1.3.3</ecNumber>
    </recommendedName>
</protein>
<dbReference type="GO" id="GO:0030246">
    <property type="term" value="F:carbohydrate binding"/>
    <property type="evidence" value="ECO:0007669"/>
    <property type="project" value="InterPro"/>
</dbReference>
<comment type="similarity">
    <text evidence="2 5">Belongs to the aldose epimerase family.</text>
</comment>
<sequence length="349" mass="37811">MNFKSAPTLPVACVDAQLFTLRNAYGMRVTVSERGAALVSWWAPDRYGRMADVLLGYPSDAQYRGNPSYFGAIIGRWANRIAAGRFMLDGRPVQADVNDRGNHLHGGADGFHCAHWRGVMAHGGLTLRHVSPDGEGGFPGNVEVQVFYQLDDDGCLSIEYQATSDAPTPINLTSHPYFNLNGGAGDVGDHMLQIDADYYLQIDPAGIPVGRAGVGGTPFDFRQPAAIGPRLRWPDAQIRLAGGFDHCYCLSDDAMGNASALRTVARVYDPGSGRQLQVATTEAGLQFYSGNCLEGVQGRSRQPYSRHDGFCLEAGAFPDQLNGQHAAAVILRPGQVYRQTTVYRLSLQC</sequence>
<dbReference type="RefSeq" id="WP_134384075.1">
    <property type="nucleotide sequence ID" value="NZ_BMWW01000005.1"/>
</dbReference>
<evidence type="ECO:0000313" key="12">
    <source>
        <dbReference type="Proteomes" id="UP000619512"/>
    </source>
</evidence>
<evidence type="ECO:0000313" key="9">
    <source>
        <dbReference type="EMBL" id="GGY94676.1"/>
    </source>
</evidence>
<dbReference type="EC" id="5.1.3.3" evidence="5"/>
<evidence type="ECO:0000313" key="10">
    <source>
        <dbReference type="EMBL" id="QBQ35838.1"/>
    </source>
</evidence>
<dbReference type="Pfam" id="PF01263">
    <property type="entry name" value="Aldose_epim"/>
    <property type="match status" value="1"/>
</dbReference>
<dbReference type="SUPFAM" id="SSF74650">
    <property type="entry name" value="Galactose mutarotase-like"/>
    <property type="match status" value="1"/>
</dbReference>
<proteinExistence type="inferred from homology"/>
<evidence type="ECO:0000256" key="4">
    <source>
        <dbReference type="ARBA" id="ARBA00023277"/>
    </source>
</evidence>
<dbReference type="Proteomes" id="UP000619512">
    <property type="component" value="Unassembled WGS sequence"/>
</dbReference>
<dbReference type="EMBL" id="CP038026">
    <property type="protein sequence ID" value="QBQ35838.1"/>
    <property type="molecule type" value="Genomic_DNA"/>
</dbReference>
<dbReference type="GO" id="GO:0004034">
    <property type="term" value="F:aldose 1-epimerase activity"/>
    <property type="evidence" value="ECO:0007669"/>
    <property type="project" value="UniProtKB-EC"/>
</dbReference>
<evidence type="ECO:0000256" key="6">
    <source>
        <dbReference type="PIRSR" id="PIRSR005096-1"/>
    </source>
</evidence>
<feature type="binding site" evidence="8">
    <location>
        <begin position="79"/>
        <end position="80"/>
    </location>
    <ligand>
        <name>beta-D-galactose</name>
        <dbReference type="ChEBI" id="CHEBI:27667"/>
    </ligand>
</feature>
<reference evidence="9" key="3">
    <citation type="submission" date="2022-12" db="EMBL/GenBank/DDBJ databases">
        <authorList>
            <person name="Sun Q."/>
            <person name="Kim S."/>
        </authorList>
    </citation>
    <scope>NUCLEOTIDE SEQUENCE</scope>
    <source>
        <strain evidence="9">KCTC 12344</strain>
    </source>
</reference>
<dbReference type="CDD" id="cd09019">
    <property type="entry name" value="galactose_mutarotase_like"/>
    <property type="match status" value="1"/>
</dbReference>
<dbReference type="GO" id="GO:0006006">
    <property type="term" value="P:glucose metabolic process"/>
    <property type="evidence" value="ECO:0007669"/>
    <property type="project" value="TreeGrafter"/>
</dbReference>
<comment type="pathway">
    <text evidence="1 5">Carbohydrate metabolism; hexose metabolism.</text>
</comment>